<keyword evidence="9" id="KW-1185">Reference proteome</keyword>
<evidence type="ECO:0000259" key="6">
    <source>
        <dbReference type="PROSITE" id="PS50043"/>
    </source>
</evidence>
<feature type="domain" description="Response regulatory" evidence="7">
    <location>
        <begin position="2"/>
        <end position="122"/>
    </location>
</feature>
<dbReference type="EMBL" id="JBHMCR010000006">
    <property type="protein sequence ID" value="MFB9521053.1"/>
    <property type="molecule type" value="Genomic_DNA"/>
</dbReference>
<dbReference type="SUPFAM" id="SSF52172">
    <property type="entry name" value="CheY-like"/>
    <property type="match status" value="1"/>
</dbReference>
<keyword evidence="3" id="KW-0238">DNA-binding</keyword>
<dbReference type="PROSITE" id="PS50043">
    <property type="entry name" value="HTH_LUXR_2"/>
    <property type="match status" value="1"/>
</dbReference>
<evidence type="ECO:0000256" key="4">
    <source>
        <dbReference type="ARBA" id="ARBA00023163"/>
    </source>
</evidence>
<evidence type="ECO:0000256" key="3">
    <source>
        <dbReference type="ARBA" id="ARBA00023125"/>
    </source>
</evidence>
<keyword evidence="1 5" id="KW-0597">Phosphoprotein</keyword>
<evidence type="ECO:0000256" key="5">
    <source>
        <dbReference type="PROSITE-ProRule" id="PRU00169"/>
    </source>
</evidence>
<dbReference type="SMART" id="SM00448">
    <property type="entry name" value="REC"/>
    <property type="match status" value="1"/>
</dbReference>
<dbReference type="CDD" id="cd06170">
    <property type="entry name" value="LuxR_C_like"/>
    <property type="match status" value="1"/>
</dbReference>
<dbReference type="SMART" id="SM00421">
    <property type="entry name" value="HTH_LUXR"/>
    <property type="match status" value="1"/>
</dbReference>
<evidence type="ECO:0000313" key="9">
    <source>
        <dbReference type="Proteomes" id="UP001589718"/>
    </source>
</evidence>
<dbReference type="PANTHER" id="PTHR43214:SF24">
    <property type="entry name" value="TRANSCRIPTIONAL REGULATORY PROTEIN NARL-RELATED"/>
    <property type="match status" value="1"/>
</dbReference>
<keyword evidence="4" id="KW-0804">Transcription</keyword>
<dbReference type="Gene3D" id="3.40.50.2300">
    <property type="match status" value="1"/>
</dbReference>
<dbReference type="PANTHER" id="PTHR43214">
    <property type="entry name" value="TWO-COMPONENT RESPONSE REGULATOR"/>
    <property type="match status" value="1"/>
</dbReference>
<dbReference type="InterPro" id="IPR001789">
    <property type="entry name" value="Sig_transdc_resp-reg_receiver"/>
</dbReference>
<feature type="modified residue" description="4-aspartylphosphate" evidence="5">
    <location>
        <position position="52"/>
    </location>
</feature>
<dbReference type="Pfam" id="PF00196">
    <property type="entry name" value="GerE"/>
    <property type="match status" value="1"/>
</dbReference>
<dbReference type="InterPro" id="IPR058245">
    <property type="entry name" value="NreC/VraR/RcsB-like_REC"/>
</dbReference>
<reference evidence="8 9" key="1">
    <citation type="submission" date="2024-09" db="EMBL/GenBank/DDBJ databases">
        <authorList>
            <person name="Sun Q."/>
            <person name="Mori K."/>
        </authorList>
    </citation>
    <scope>NUCLEOTIDE SEQUENCE [LARGE SCALE GENOMIC DNA]</scope>
    <source>
        <strain evidence="8 9">JCM 4362</strain>
    </source>
</reference>
<dbReference type="PROSITE" id="PS50110">
    <property type="entry name" value="RESPONSE_REGULATORY"/>
    <property type="match status" value="1"/>
</dbReference>
<organism evidence="8 9">
    <name type="scientific">Streptomyces cremeus</name>
    <dbReference type="NCBI Taxonomy" id="66881"/>
    <lineage>
        <taxon>Bacteria</taxon>
        <taxon>Bacillati</taxon>
        <taxon>Actinomycetota</taxon>
        <taxon>Actinomycetes</taxon>
        <taxon>Kitasatosporales</taxon>
        <taxon>Streptomycetaceae</taxon>
        <taxon>Streptomyces</taxon>
    </lineage>
</organism>
<keyword evidence="2" id="KW-0805">Transcription regulation</keyword>
<dbReference type="CDD" id="cd17535">
    <property type="entry name" value="REC_NarL-like"/>
    <property type="match status" value="1"/>
</dbReference>
<dbReference type="InterPro" id="IPR000792">
    <property type="entry name" value="Tscrpt_reg_LuxR_C"/>
</dbReference>
<dbReference type="InterPro" id="IPR011006">
    <property type="entry name" value="CheY-like_superfamily"/>
</dbReference>
<evidence type="ECO:0000256" key="1">
    <source>
        <dbReference type="ARBA" id="ARBA00022553"/>
    </source>
</evidence>
<evidence type="ECO:0000313" key="8">
    <source>
        <dbReference type="EMBL" id="MFB9521053.1"/>
    </source>
</evidence>
<evidence type="ECO:0000256" key="2">
    <source>
        <dbReference type="ARBA" id="ARBA00023015"/>
    </source>
</evidence>
<feature type="domain" description="HTH luxR-type" evidence="6">
    <location>
        <begin position="144"/>
        <end position="214"/>
    </location>
</feature>
<name>A0ABV5PDA4_STRCM</name>
<dbReference type="PRINTS" id="PR00038">
    <property type="entry name" value="HTHLUXR"/>
</dbReference>
<protein>
    <submittedName>
        <fullName evidence="8">Response regulator</fullName>
    </submittedName>
</protein>
<dbReference type="Proteomes" id="UP001589718">
    <property type="component" value="Unassembled WGS sequence"/>
</dbReference>
<evidence type="ECO:0000259" key="7">
    <source>
        <dbReference type="PROSITE" id="PS50110"/>
    </source>
</evidence>
<accession>A0ABV5PDA4</accession>
<sequence length="214" mass="22341">MRVVVAEDSALLRDGLVQLLGMRGVAVVAAVGDADALLAAVAEHAPDAAVVDVRMPPTQTDEGLRAAVEIRRAHPGTGVLIFSQYVETKHAAELLGSGAGGVGYLLKERVVDIGEFVDALRRVAAGGTALDPEVVSQLLGASRRGSALDGLTPREREVLGLMAQGLTNQSIAARFVVSERAVEKHVANIFAKLGLAVGEGGHRRVLAVLRYLEG</sequence>
<proteinExistence type="predicted"/>
<dbReference type="Pfam" id="PF00072">
    <property type="entry name" value="Response_reg"/>
    <property type="match status" value="1"/>
</dbReference>
<comment type="caution">
    <text evidence="8">The sequence shown here is derived from an EMBL/GenBank/DDBJ whole genome shotgun (WGS) entry which is preliminary data.</text>
</comment>
<dbReference type="RefSeq" id="WP_345223146.1">
    <property type="nucleotide sequence ID" value="NZ_BAAAXE010000013.1"/>
</dbReference>
<gene>
    <name evidence="8" type="ORF">ACFFTU_13945</name>
</gene>
<dbReference type="InterPro" id="IPR039420">
    <property type="entry name" value="WalR-like"/>
</dbReference>